<protein>
    <recommendedName>
        <fullName evidence="4">Prepilin type IV endopeptidase peptidase domain-containing protein</fullName>
    </recommendedName>
</protein>
<evidence type="ECO:0000313" key="2">
    <source>
        <dbReference type="EMBL" id="BBH26430.1"/>
    </source>
</evidence>
<feature type="transmembrane region" description="Helical" evidence="1">
    <location>
        <begin position="162"/>
        <end position="180"/>
    </location>
</feature>
<gene>
    <name evidence="2" type="ORF">SG0102_13640</name>
</gene>
<sequence>MKDLLHGNILLIICVAFYLLWWILAFMPHHKLPPLLTAPIICFAGAIGLVGGYIELKAMSSLTLSRSLIGGLPLIGIGVIVYLTLMLVSGFVLKRPITTELILIVGWCVLQINYLNVLYGLNHISYTLTLLMMLLIIVIGILSLAAYLYYYQLSDLKSYIDGMIPLILIGITMIATSFITI</sequence>
<evidence type="ECO:0008006" key="4">
    <source>
        <dbReference type="Google" id="ProtNLM"/>
    </source>
</evidence>
<dbReference type="RefSeq" id="WP_125119300.1">
    <property type="nucleotide sequence ID" value="NZ_AP019309.1"/>
</dbReference>
<dbReference type="Proteomes" id="UP000268059">
    <property type="component" value="Chromosome"/>
</dbReference>
<proteinExistence type="predicted"/>
<keyword evidence="1" id="KW-1133">Transmembrane helix</keyword>
<organism evidence="2 3">
    <name type="scientific">Intestinibaculum porci</name>
    <dbReference type="NCBI Taxonomy" id="2487118"/>
    <lineage>
        <taxon>Bacteria</taxon>
        <taxon>Bacillati</taxon>
        <taxon>Bacillota</taxon>
        <taxon>Erysipelotrichia</taxon>
        <taxon>Erysipelotrichales</taxon>
        <taxon>Erysipelotrichaceae</taxon>
        <taxon>Intestinibaculum</taxon>
    </lineage>
</organism>
<dbReference type="InParanoid" id="A0A3G9J5Y5"/>
<keyword evidence="3" id="KW-1185">Reference proteome</keyword>
<feature type="transmembrane region" description="Helical" evidence="1">
    <location>
        <begin position="36"/>
        <end position="56"/>
    </location>
</feature>
<accession>A0A3G9J5Y5</accession>
<feature type="transmembrane region" description="Helical" evidence="1">
    <location>
        <begin position="101"/>
        <end position="121"/>
    </location>
</feature>
<feature type="transmembrane region" description="Helical" evidence="1">
    <location>
        <begin position="68"/>
        <end position="89"/>
    </location>
</feature>
<feature type="transmembrane region" description="Helical" evidence="1">
    <location>
        <begin position="128"/>
        <end position="150"/>
    </location>
</feature>
<dbReference type="OrthoDB" id="2001955at2"/>
<name>A0A3G9J5Y5_9FIRM</name>
<dbReference type="KEGG" id="ebm:SG0102_13640"/>
<feature type="transmembrane region" description="Helical" evidence="1">
    <location>
        <begin position="7"/>
        <end position="24"/>
    </location>
</feature>
<dbReference type="AlphaFoldDB" id="A0A3G9J5Y5"/>
<evidence type="ECO:0000256" key="1">
    <source>
        <dbReference type="SAM" id="Phobius"/>
    </source>
</evidence>
<keyword evidence="1" id="KW-0472">Membrane</keyword>
<keyword evidence="1" id="KW-0812">Transmembrane</keyword>
<evidence type="ECO:0000313" key="3">
    <source>
        <dbReference type="Proteomes" id="UP000268059"/>
    </source>
</evidence>
<dbReference type="EMBL" id="AP019309">
    <property type="protein sequence ID" value="BBH26430.1"/>
    <property type="molecule type" value="Genomic_DNA"/>
</dbReference>
<reference evidence="2 3" key="1">
    <citation type="submission" date="2018-11" db="EMBL/GenBank/DDBJ databases">
        <title>Novel Erysipelotrichaceae bacterium isolated from small intestine of a swine.</title>
        <authorList>
            <person name="Kim J.S."/>
            <person name="Choe H."/>
            <person name="Lee Y.R."/>
            <person name="Kim K.M."/>
            <person name="Park D.S."/>
        </authorList>
    </citation>
    <scope>NUCLEOTIDE SEQUENCE [LARGE SCALE GENOMIC DNA]</scope>
    <source>
        <strain evidence="2 3">SG0102</strain>
    </source>
</reference>